<protein>
    <submittedName>
        <fullName evidence="1">Uncharacterized protein</fullName>
    </submittedName>
</protein>
<keyword evidence="2" id="KW-1185">Reference proteome</keyword>
<organism evidence="1 2">
    <name type="scientific">Nakamurella leprariae</name>
    <dbReference type="NCBI Taxonomy" id="2803911"/>
    <lineage>
        <taxon>Bacteria</taxon>
        <taxon>Bacillati</taxon>
        <taxon>Actinomycetota</taxon>
        <taxon>Actinomycetes</taxon>
        <taxon>Nakamurellales</taxon>
        <taxon>Nakamurellaceae</taxon>
        <taxon>Nakamurella</taxon>
    </lineage>
</organism>
<evidence type="ECO:0000313" key="1">
    <source>
        <dbReference type="EMBL" id="MBM9466089.1"/>
    </source>
</evidence>
<name>A0A939C0J2_9ACTN</name>
<evidence type="ECO:0000313" key="2">
    <source>
        <dbReference type="Proteomes" id="UP000663792"/>
    </source>
</evidence>
<sequence length="177" mass="18571">MAPPCATCTHPDLVAIDQALAAGLASGQPSLRQLGDQYGIDRASLARHRKAHLSPALKAQLTKRETAGARKVIDEVRTVLASIRGVLDRAETAQDDRTVLGAAKEMRSTLELLAKITGELDERPTVQVLNVATSPEFLAAQSAMMAALRPYPEAAQAVAAALAGVGQGQGHPPELIP</sequence>
<accession>A0A939C0J2</accession>
<dbReference type="EMBL" id="JAERWK010000003">
    <property type="protein sequence ID" value="MBM9466089.1"/>
    <property type="molecule type" value="Genomic_DNA"/>
</dbReference>
<proteinExistence type="predicted"/>
<comment type="caution">
    <text evidence="1">The sequence shown here is derived from an EMBL/GenBank/DDBJ whole genome shotgun (WGS) entry which is preliminary data.</text>
</comment>
<gene>
    <name evidence="1" type="ORF">JL106_02195</name>
</gene>
<reference evidence="1" key="1">
    <citation type="submission" date="2021-01" db="EMBL/GenBank/DDBJ databases">
        <title>YIM 132084 draft genome.</title>
        <authorList>
            <person name="An D."/>
        </authorList>
    </citation>
    <scope>NUCLEOTIDE SEQUENCE</scope>
    <source>
        <strain evidence="1">YIM 132084</strain>
    </source>
</reference>
<dbReference type="RefSeq" id="WP_205259045.1">
    <property type="nucleotide sequence ID" value="NZ_JAERWK010000003.1"/>
</dbReference>
<dbReference type="Proteomes" id="UP000663792">
    <property type="component" value="Unassembled WGS sequence"/>
</dbReference>
<dbReference type="AlphaFoldDB" id="A0A939C0J2"/>